<evidence type="ECO:0000256" key="10">
    <source>
        <dbReference type="ARBA" id="ARBA00022984"/>
    </source>
</evidence>
<dbReference type="GO" id="GO:0006508">
    <property type="term" value="P:proteolysis"/>
    <property type="evidence" value="ECO:0007669"/>
    <property type="project" value="UniProtKB-KW"/>
</dbReference>
<name>U7DBN0_9BACT</name>
<dbReference type="Proteomes" id="UP000017148">
    <property type="component" value="Unassembled WGS sequence"/>
</dbReference>
<accession>U7DBN0</accession>
<keyword evidence="18" id="KW-1185">Reference proteome</keyword>
<evidence type="ECO:0000256" key="1">
    <source>
        <dbReference type="ARBA" id="ARBA00004167"/>
    </source>
</evidence>
<evidence type="ECO:0000313" key="17">
    <source>
        <dbReference type="EMBL" id="ERP38988.1"/>
    </source>
</evidence>
<dbReference type="AlphaFoldDB" id="U7DBN0"/>
<dbReference type="GO" id="GO:0008360">
    <property type="term" value="P:regulation of cell shape"/>
    <property type="evidence" value="ECO:0007669"/>
    <property type="project" value="UniProtKB-KW"/>
</dbReference>
<feature type="domain" description="Penicillin-binding protein transpeptidase" evidence="15">
    <location>
        <begin position="363"/>
        <end position="692"/>
    </location>
</feature>
<protein>
    <submittedName>
        <fullName evidence="17">Penicillin-binding protein 2</fullName>
    </submittedName>
</protein>
<dbReference type="GO" id="GO:0008658">
    <property type="term" value="F:penicillin binding"/>
    <property type="evidence" value="ECO:0007669"/>
    <property type="project" value="InterPro"/>
</dbReference>
<keyword evidence="7 14" id="KW-0812">Transmembrane</keyword>
<dbReference type="InterPro" id="IPR005311">
    <property type="entry name" value="PBP_dimer"/>
</dbReference>
<dbReference type="RefSeq" id="WP_022636016.1">
    <property type="nucleotide sequence ID" value="NZ_ASJR01000003.1"/>
</dbReference>
<dbReference type="SUPFAM" id="SSF56519">
    <property type="entry name" value="Penicillin binding protein dimerisation domain"/>
    <property type="match status" value="1"/>
</dbReference>
<evidence type="ECO:0000256" key="11">
    <source>
        <dbReference type="ARBA" id="ARBA00022989"/>
    </source>
</evidence>
<evidence type="ECO:0000256" key="5">
    <source>
        <dbReference type="ARBA" id="ARBA00022645"/>
    </source>
</evidence>
<keyword evidence="12 14" id="KW-0472">Membrane</keyword>
<dbReference type="OrthoDB" id="9766847at2"/>
<evidence type="ECO:0000256" key="2">
    <source>
        <dbReference type="ARBA" id="ARBA00004236"/>
    </source>
</evidence>
<dbReference type="InterPro" id="IPR036138">
    <property type="entry name" value="PBP_dimer_sf"/>
</dbReference>
<comment type="subcellular location">
    <subcellularLocation>
        <location evidence="2">Cell membrane</location>
    </subcellularLocation>
    <subcellularLocation>
        <location evidence="1">Membrane</location>
        <topology evidence="1">Single-pass membrane protein</topology>
    </subcellularLocation>
</comment>
<keyword evidence="11 14" id="KW-1133">Transmembrane helix</keyword>
<dbReference type="PANTHER" id="PTHR30627">
    <property type="entry name" value="PEPTIDOGLYCAN D,D-TRANSPEPTIDASE"/>
    <property type="match status" value="1"/>
</dbReference>
<evidence type="ECO:0000256" key="3">
    <source>
        <dbReference type="ARBA" id="ARBA00022475"/>
    </source>
</evidence>
<dbReference type="Gene3D" id="3.40.710.10">
    <property type="entry name" value="DD-peptidase/beta-lactamase superfamily"/>
    <property type="match status" value="1"/>
</dbReference>
<dbReference type="Gene3D" id="3.30.1390.30">
    <property type="entry name" value="Penicillin-binding protein 2a, domain 3"/>
    <property type="match status" value="1"/>
</dbReference>
<dbReference type="PANTHER" id="PTHR30627:SF2">
    <property type="entry name" value="PEPTIDOGLYCAN D,D-TRANSPEPTIDASE MRDA"/>
    <property type="match status" value="1"/>
</dbReference>
<keyword evidence="6" id="KW-0645">Protease</keyword>
<dbReference type="Gene3D" id="3.90.1310.10">
    <property type="entry name" value="Penicillin-binding protein 2a (Domain 2)"/>
    <property type="match status" value="2"/>
</dbReference>
<comment type="caution">
    <text evidence="17">The sequence shown here is derived from an EMBL/GenBank/DDBJ whole genome shotgun (WGS) entry which is preliminary data.</text>
</comment>
<feature type="domain" description="Penicillin-binding protein dimerisation" evidence="16">
    <location>
        <begin position="63"/>
        <end position="324"/>
    </location>
</feature>
<feature type="transmembrane region" description="Helical" evidence="14">
    <location>
        <begin position="21"/>
        <end position="42"/>
    </location>
</feature>
<proteinExistence type="predicted"/>
<evidence type="ECO:0000256" key="7">
    <source>
        <dbReference type="ARBA" id="ARBA00022692"/>
    </source>
</evidence>
<dbReference type="GO" id="GO:0005886">
    <property type="term" value="C:plasma membrane"/>
    <property type="evidence" value="ECO:0007669"/>
    <property type="project" value="UniProtKB-SubCell"/>
</dbReference>
<keyword evidence="3" id="KW-1003">Cell membrane</keyword>
<keyword evidence="13" id="KW-0961">Cell wall biogenesis/degradation</keyword>
<dbReference type="InterPro" id="IPR012338">
    <property type="entry name" value="Beta-lactam/transpept-like"/>
</dbReference>
<sequence>MELRKDTIDGVYLERLSKSKVLIVIFSLIFAFLLVRIAYIQIHLGEKYLRLSKENRFSREMLRPERGLIYDRMGRIIAQNRPSYSLYITPAHIPREKDLFTQLAHLKTPESKPFFPRKLLTRSLRTHTLTLPVEEQTPHRLYEYLTAMKDEDGSPLFPRTILDSLFSVTHPTEYSMRKAFSQNSFTRIRERLLTIADSHGSPLFDTTYLDERLAHARRSPRTQTMIAEDISLEYVSILEEHSTLLPGISIEIESRREYPYGKKLFHVLGYLSEINQEELTRFSDYEYHRGDQIGKSGIEAYYDTLLMGEKGWAFVERNSRGTRLGIVEGMPYIAPTPGNNIYLTIDAELQRIIAEQFDDTLQGAVVAMDPRNGEVLAMYSNPSFDANTFSLAEKIVGQEWRQAQHNPRRPLINKAIASNYSPGSTFKLITALAGLEAGVVSPGGYMDKSCDGGMRFGNRYYRCWYRQGHGRLSLEDALKTSCNVYFYQLGLLLGDEQINHFAGPLSLGDRTGIDLPGESRGYLSGSIAHNLRHANRGPGWRWTRGLLLNMAIGQSQDLTPLQMALIPASLSGQDSLYAPHLLKEIRSPENAFITATPPTPISPLPFDSSTIESIKEGMWRTVHVPGGTGWRSRVSGIPVGGKTGTAQNPHGENHAVYVAAAPLDEPAIVVSVLLAHAGGGGVNAAPVAQKVFDYFFTETPQGESIRTDYDDWDGKEWAQ</sequence>
<dbReference type="InterPro" id="IPR001460">
    <property type="entry name" value="PCN-bd_Tpept"/>
</dbReference>
<evidence type="ECO:0000256" key="12">
    <source>
        <dbReference type="ARBA" id="ARBA00023136"/>
    </source>
</evidence>
<dbReference type="Pfam" id="PF00905">
    <property type="entry name" value="Transpeptidase"/>
    <property type="match status" value="1"/>
</dbReference>
<evidence type="ECO:0000256" key="13">
    <source>
        <dbReference type="ARBA" id="ARBA00023316"/>
    </source>
</evidence>
<dbReference type="PATRIC" id="fig|1313304.3.peg.460"/>
<evidence type="ECO:0000256" key="4">
    <source>
        <dbReference type="ARBA" id="ARBA00022519"/>
    </source>
</evidence>
<keyword evidence="9" id="KW-0133">Cell shape</keyword>
<dbReference type="eggNOG" id="COG0768">
    <property type="taxonomic scope" value="Bacteria"/>
</dbReference>
<dbReference type="STRING" id="1313304.CALK_0478"/>
<keyword evidence="4" id="KW-0997">Cell inner membrane</keyword>
<evidence type="ECO:0000256" key="14">
    <source>
        <dbReference type="SAM" id="Phobius"/>
    </source>
</evidence>
<evidence type="ECO:0000256" key="9">
    <source>
        <dbReference type="ARBA" id="ARBA00022960"/>
    </source>
</evidence>
<keyword evidence="8" id="KW-0378">Hydrolase</keyword>
<evidence type="ECO:0000259" key="16">
    <source>
        <dbReference type="Pfam" id="PF03717"/>
    </source>
</evidence>
<dbReference type="Pfam" id="PF03717">
    <property type="entry name" value="PBP_dimer"/>
    <property type="match status" value="1"/>
</dbReference>
<evidence type="ECO:0000313" key="18">
    <source>
        <dbReference type="Proteomes" id="UP000017148"/>
    </source>
</evidence>
<gene>
    <name evidence="17" type="ORF">CALK_0478</name>
</gene>
<dbReference type="SUPFAM" id="SSF56601">
    <property type="entry name" value="beta-lactamase/transpeptidase-like"/>
    <property type="match status" value="1"/>
</dbReference>
<evidence type="ECO:0000256" key="6">
    <source>
        <dbReference type="ARBA" id="ARBA00022670"/>
    </source>
</evidence>
<dbReference type="GO" id="GO:0009252">
    <property type="term" value="P:peptidoglycan biosynthetic process"/>
    <property type="evidence" value="ECO:0007669"/>
    <property type="project" value="UniProtKB-KW"/>
</dbReference>
<keyword evidence="5" id="KW-0121">Carboxypeptidase</keyword>
<evidence type="ECO:0000256" key="8">
    <source>
        <dbReference type="ARBA" id="ARBA00022801"/>
    </source>
</evidence>
<dbReference type="GO" id="GO:0071555">
    <property type="term" value="P:cell wall organization"/>
    <property type="evidence" value="ECO:0007669"/>
    <property type="project" value="UniProtKB-KW"/>
</dbReference>
<dbReference type="InterPro" id="IPR017790">
    <property type="entry name" value="Penicillin-binding_protein_2"/>
</dbReference>
<reference evidence="17 18" key="1">
    <citation type="journal article" date="2013" name="Environ. Microbiol.">
        <title>Genome analysis of Chitinivibrio alkaliphilus gen. nov., sp. nov., a novel extremely haloalkaliphilic anaerobic chitinolytic bacterium from the candidate phylum Termite Group 3.</title>
        <authorList>
            <person name="Sorokin D.Y."/>
            <person name="Gumerov V.M."/>
            <person name="Rakitin A.L."/>
            <person name="Beletsky A.V."/>
            <person name="Damste J.S."/>
            <person name="Muyzer G."/>
            <person name="Mardanov A.V."/>
            <person name="Ravin N.V."/>
        </authorList>
    </citation>
    <scope>NUCLEOTIDE SEQUENCE [LARGE SCALE GENOMIC DNA]</scope>
    <source>
        <strain evidence="17 18">ACht1</strain>
    </source>
</reference>
<keyword evidence="10" id="KW-0573">Peptidoglycan synthesis</keyword>
<evidence type="ECO:0000259" key="15">
    <source>
        <dbReference type="Pfam" id="PF00905"/>
    </source>
</evidence>
<dbReference type="GO" id="GO:0071972">
    <property type="term" value="F:peptidoglycan L,D-transpeptidase activity"/>
    <property type="evidence" value="ECO:0007669"/>
    <property type="project" value="TreeGrafter"/>
</dbReference>
<dbReference type="GO" id="GO:0009002">
    <property type="term" value="F:serine-type D-Ala-D-Ala carboxypeptidase activity"/>
    <property type="evidence" value="ECO:0007669"/>
    <property type="project" value="InterPro"/>
</dbReference>
<organism evidence="17 18">
    <name type="scientific">Chitinivibrio alkaliphilus ACht1</name>
    <dbReference type="NCBI Taxonomy" id="1313304"/>
    <lineage>
        <taxon>Bacteria</taxon>
        <taxon>Pseudomonadati</taxon>
        <taxon>Fibrobacterota</taxon>
        <taxon>Chitinivibrionia</taxon>
        <taxon>Chitinivibrionales</taxon>
        <taxon>Chitinivibrionaceae</taxon>
        <taxon>Chitinivibrio</taxon>
    </lineage>
</organism>
<dbReference type="InterPro" id="IPR050515">
    <property type="entry name" value="Beta-lactam/transpept"/>
</dbReference>
<dbReference type="EMBL" id="ASJR01000003">
    <property type="protein sequence ID" value="ERP38988.1"/>
    <property type="molecule type" value="Genomic_DNA"/>
</dbReference>
<dbReference type="NCBIfam" id="TIGR03423">
    <property type="entry name" value="pbp2_mrdA"/>
    <property type="match status" value="1"/>
</dbReference>